<sequence>MCKISFLVYAFAIDVDMFPPQVSLIAFVWFGFFIWFFGRFLKNEQGMENQDKTYTRMRRKSPSEHSKDMGITRENTQASVEDPLNDPALVCIRSDFNEIVYKSSHLTSENLSSHLNESTSTTEDTVIHEAEQKLGGEARPAPPGVIRTETALGTKQAPHTLKEKGFRPIVQPGDLAHSDRGLPKF</sequence>
<dbReference type="Proteomes" id="UP000242450">
    <property type="component" value="Chromosome 3"/>
</dbReference>
<evidence type="ECO:0000313" key="3">
    <source>
        <dbReference type="EMBL" id="OWK16789.1"/>
    </source>
</evidence>
<dbReference type="AlphaFoldDB" id="A0A212DEW8"/>
<protein>
    <submittedName>
        <fullName evidence="3">Uncharacterized protein</fullName>
    </submittedName>
</protein>
<keyword evidence="4" id="KW-1185">Reference proteome</keyword>
<feature type="region of interest" description="Disordered" evidence="1">
    <location>
        <begin position="52"/>
        <end position="73"/>
    </location>
</feature>
<accession>A0A212DEW8</accession>
<feature type="compositionally biased region" description="Basic and acidic residues" evidence="1">
    <location>
        <begin position="176"/>
        <end position="185"/>
    </location>
</feature>
<keyword evidence="2" id="KW-0472">Membrane</keyword>
<organism evidence="3 4">
    <name type="scientific">Cervus elaphus hippelaphus</name>
    <name type="common">European red deer</name>
    <dbReference type="NCBI Taxonomy" id="46360"/>
    <lineage>
        <taxon>Eukaryota</taxon>
        <taxon>Metazoa</taxon>
        <taxon>Chordata</taxon>
        <taxon>Craniata</taxon>
        <taxon>Vertebrata</taxon>
        <taxon>Euteleostomi</taxon>
        <taxon>Mammalia</taxon>
        <taxon>Eutheria</taxon>
        <taxon>Laurasiatheria</taxon>
        <taxon>Artiodactyla</taxon>
        <taxon>Ruminantia</taxon>
        <taxon>Pecora</taxon>
        <taxon>Cervidae</taxon>
        <taxon>Cervinae</taxon>
        <taxon>Cervus</taxon>
    </lineage>
</organism>
<dbReference type="PANTHER" id="PTHR31226:SF1">
    <property type="entry name" value="TRANSMEMBRANE PROTEIN 117"/>
    <property type="match status" value="1"/>
</dbReference>
<feature type="compositionally biased region" description="Basic and acidic residues" evidence="1">
    <location>
        <begin position="61"/>
        <end position="71"/>
    </location>
</feature>
<evidence type="ECO:0000256" key="1">
    <source>
        <dbReference type="SAM" id="MobiDB-lite"/>
    </source>
</evidence>
<name>A0A212DEW8_CEREH</name>
<proteinExistence type="predicted"/>
<dbReference type="OrthoDB" id="419441at2759"/>
<comment type="caution">
    <text evidence="3">The sequence shown here is derived from an EMBL/GenBank/DDBJ whole genome shotgun (WGS) entry which is preliminary data.</text>
</comment>
<dbReference type="InterPro" id="IPR029370">
    <property type="entry name" value="TMEM117"/>
</dbReference>
<evidence type="ECO:0000256" key="2">
    <source>
        <dbReference type="SAM" id="Phobius"/>
    </source>
</evidence>
<evidence type="ECO:0000313" key="4">
    <source>
        <dbReference type="Proteomes" id="UP000242450"/>
    </source>
</evidence>
<dbReference type="PANTHER" id="PTHR31226">
    <property type="entry name" value="TRANSMEMBRANE PROTEIN 117"/>
    <property type="match status" value="1"/>
</dbReference>
<feature type="region of interest" description="Disordered" evidence="1">
    <location>
        <begin position="150"/>
        <end position="185"/>
    </location>
</feature>
<dbReference type="EMBL" id="MKHE01000003">
    <property type="protein sequence ID" value="OWK16789.1"/>
    <property type="molecule type" value="Genomic_DNA"/>
</dbReference>
<keyword evidence="2" id="KW-0812">Transmembrane</keyword>
<keyword evidence="2" id="KW-1133">Transmembrane helix</keyword>
<feature type="transmembrane region" description="Helical" evidence="2">
    <location>
        <begin position="20"/>
        <end position="38"/>
    </location>
</feature>
<gene>
    <name evidence="3" type="ORF">Celaphus_00011573</name>
</gene>
<reference evidence="3 4" key="1">
    <citation type="journal article" date="2018" name="Mol. Genet. Genomics">
        <title>The red deer Cervus elaphus genome CerEla1.0: sequencing, annotating, genes, and chromosomes.</title>
        <authorList>
            <person name="Bana N.A."/>
            <person name="Nyiri A."/>
            <person name="Nagy J."/>
            <person name="Frank K."/>
            <person name="Nagy T."/>
            <person name="Steger V."/>
            <person name="Schiller M."/>
            <person name="Lakatos P."/>
            <person name="Sugar L."/>
            <person name="Horn P."/>
            <person name="Barta E."/>
            <person name="Orosz L."/>
        </authorList>
    </citation>
    <scope>NUCLEOTIDE SEQUENCE [LARGE SCALE GENOMIC DNA]</scope>
    <source>
        <strain evidence="3">Hungarian</strain>
    </source>
</reference>
<dbReference type="GO" id="GO:0070059">
    <property type="term" value="P:intrinsic apoptotic signaling pathway in response to endoplasmic reticulum stress"/>
    <property type="evidence" value="ECO:0007669"/>
    <property type="project" value="TreeGrafter"/>
</dbReference>